<dbReference type="SUPFAM" id="SSF48008">
    <property type="entry name" value="GntR ligand-binding domain-like"/>
    <property type="match status" value="1"/>
</dbReference>
<keyword evidence="1" id="KW-0805">Transcription regulation</keyword>
<proteinExistence type="predicted"/>
<dbReference type="PANTHER" id="PTHR43537">
    <property type="entry name" value="TRANSCRIPTIONAL REGULATOR, GNTR FAMILY"/>
    <property type="match status" value="1"/>
</dbReference>
<dbReference type="AlphaFoldDB" id="A0A3D9ZF63"/>
<dbReference type="EMBL" id="QUMQ01000001">
    <property type="protein sequence ID" value="REF95941.1"/>
    <property type="molecule type" value="Genomic_DNA"/>
</dbReference>
<dbReference type="Pfam" id="PF07729">
    <property type="entry name" value="FCD"/>
    <property type="match status" value="1"/>
</dbReference>
<dbReference type="PANTHER" id="PTHR43537:SF47">
    <property type="entry name" value="REGULATORY PROTEIN GNTR HTH"/>
    <property type="match status" value="1"/>
</dbReference>
<evidence type="ECO:0000256" key="3">
    <source>
        <dbReference type="ARBA" id="ARBA00023163"/>
    </source>
</evidence>
<dbReference type="InterPro" id="IPR036388">
    <property type="entry name" value="WH-like_DNA-bd_sf"/>
</dbReference>
<dbReference type="SMART" id="SM00895">
    <property type="entry name" value="FCD"/>
    <property type="match status" value="1"/>
</dbReference>
<dbReference type="InterPro" id="IPR008920">
    <property type="entry name" value="TF_FadR/GntR_C"/>
</dbReference>
<protein>
    <submittedName>
        <fullName evidence="5">GntR family transcriptional regulator</fullName>
    </submittedName>
</protein>
<evidence type="ECO:0000313" key="6">
    <source>
        <dbReference type="Proteomes" id="UP000256913"/>
    </source>
</evidence>
<dbReference type="CDD" id="cd07377">
    <property type="entry name" value="WHTH_GntR"/>
    <property type="match status" value="1"/>
</dbReference>
<dbReference type="InterPro" id="IPR011711">
    <property type="entry name" value="GntR_C"/>
</dbReference>
<dbReference type="InterPro" id="IPR036390">
    <property type="entry name" value="WH_DNA-bd_sf"/>
</dbReference>
<dbReference type="Pfam" id="PF00392">
    <property type="entry name" value="GntR"/>
    <property type="match status" value="1"/>
</dbReference>
<dbReference type="SUPFAM" id="SSF46785">
    <property type="entry name" value="Winged helix' DNA-binding domain"/>
    <property type="match status" value="1"/>
</dbReference>
<gene>
    <name evidence="5" type="ORF">DFJ67_1905</name>
</gene>
<reference evidence="5 6" key="1">
    <citation type="submission" date="2018-08" db="EMBL/GenBank/DDBJ databases">
        <title>Sequencing the genomes of 1000 actinobacteria strains.</title>
        <authorList>
            <person name="Klenk H.-P."/>
        </authorList>
    </citation>
    <scope>NUCLEOTIDE SEQUENCE [LARGE SCALE GENOMIC DNA]</scope>
    <source>
        <strain evidence="5 6">DSM 44099</strain>
    </source>
</reference>
<accession>A0A3D9ZF63</accession>
<keyword evidence="6" id="KW-1185">Reference proteome</keyword>
<evidence type="ECO:0000313" key="5">
    <source>
        <dbReference type="EMBL" id="REF95941.1"/>
    </source>
</evidence>
<evidence type="ECO:0000259" key="4">
    <source>
        <dbReference type="PROSITE" id="PS50949"/>
    </source>
</evidence>
<evidence type="ECO:0000256" key="1">
    <source>
        <dbReference type="ARBA" id="ARBA00023015"/>
    </source>
</evidence>
<keyword evidence="2" id="KW-0238">DNA-binding</keyword>
<dbReference type="InterPro" id="IPR000524">
    <property type="entry name" value="Tscrpt_reg_HTH_GntR"/>
</dbReference>
<dbReference type="PROSITE" id="PS50949">
    <property type="entry name" value="HTH_GNTR"/>
    <property type="match status" value="1"/>
</dbReference>
<evidence type="ECO:0000256" key="2">
    <source>
        <dbReference type="ARBA" id="ARBA00023125"/>
    </source>
</evidence>
<sequence>MLRMTLNARSTLVQQVISQLSEQIRAGEWPIGAKIPTEPQLVEVLGVGRNTVREAVRALTHAGVLEGVQGSGTYVRSTDELTGVVARKFGTAEVGHTVEVRRALEVEAARLAALRRTPEDLDRLDAALVARDAAWQRAEADAFVEADADLHVAVVAAAHNPMLAELYASVGAAIRASVAAAVGPSLAAGAAGIDHGRLVEAIRAGDPDRAASEAGRFLEAPAGA</sequence>
<keyword evidence="3" id="KW-0804">Transcription</keyword>
<organism evidence="5 6">
    <name type="scientific">Asanoa ferruginea</name>
    <dbReference type="NCBI Taxonomy" id="53367"/>
    <lineage>
        <taxon>Bacteria</taxon>
        <taxon>Bacillati</taxon>
        <taxon>Actinomycetota</taxon>
        <taxon>Actinomycetes</taxon>
        <taxon>Micromonosporales</taxon>
        <taxon>Micromonosporaceae</taxon>
        <taxon>Asanoa</taxon>
    </lineage>
</organism>
<dbReference type="OrthoDB" id="5450856at2"/>
<dbReference type="PRINTS" id="PR00035">
    <property type="entry name" value="HTHGNTR"/>
</dbReference>
<dbReference type="Proteomes" id="UP000256913">
    <property type="component" value="Unassembled WGS sequence"/>
</dbReference>
<dbReference type="SMART" id="SM00345">
    <property type="entry name" value="HTH_GNTR"/>
    <property type="match status" value="1"/>
</dbReference>
<name>A0A3D9ZF63_9ACTN</name>
<dbReference type="GO" id="GO:0003700">
    <property type="term" value="F:DNA-binding transcription factor activity"/>
    <property type="evidence" value="ECO:0007669"/>
    <property type="project" value="InterPro"/>
</dbReference>
<feature type="domain" description="HTH gntR-type" evidence="4">
    <location>
        <begin position="10"/>
        <end position="78"/>
    </location>
</feature>
<dbReference type="GO" id="GO:0003677">
    <property type="term" value="F:DNA binding"/>
    <property type="evidence" value="ECO:0007669"/>
    <property type="project" value="UniProtKB-KW"/>
</dbReference>
<comment type="caution">
    <text evidence="5">The sequence shown here is derived from an EMBL/GenBank/DDBJ whole genome shotgun (WGS) entry which is preliminary data.</text>
</comment>
<dbReference type="Gene3D" id="1.10.10.10">
    <property type="entry name" value="Winged helix-like DNA-binding domain superfamily/Winged helix DNA-binding domain"/>
    <property type="match status" value="1"/>
</dbReference>
<dbReference type="Gene3D" id="1.20.120.530">
    <property type="entry name" value="GntR ligand-binding domain-like"/>
    <property type="match status" value="1"/>
</dbReference>